<reference evidence="1" key="1">
    <citation type="submission" date="2023-11" db="EMBL/GenBank/DDBJ databases">
        <authorList>
            <person name="Poullet M."/>
        </authorList>
    </citation>
    <scope>NUCLEOTIDE SEQUENCE</scope>
    <source>
        <strain evidence="1">E1834</strain>
    </source>
</reference>
<keyword evidence="2" id="KW-1185">Reference proteome</keyword>
<sequence length="41" mass="4935">MGECKSNRQQKRFNIKKAKYSHFFDSECHFGESDRIIVKLK</sequence>
<organism evidence="1 2">
    <name type="scientific">Meloidogyne enterolobii</name>
    <name type="common">Root-knot nematode worm</name>
    <name type="synonym">Meloidogyne mayaguensis</name>
    <dbReference type="NCBI Taxonomy" id="390850"/>
    <lineage>
        <taxon>Eukaryota</taxon>
        <taxon>Metazoa</taxon>
        <taxon>Ecdysozoa</taxon>
        <taxon>Nematoda</taxon>
        <taxon>Chromadorea</taxon>
        <taxon>Rhabditida</taxon>
        <taxon>Tylenchina</taxon>
        <taxon>Tylenchomorpha</taxon>
        <taxon>Tylenchoidea</taxon>
        <taxon>Meloidogynidae</taxon>
        <taxon>Meloidogyninae</taxon>
        <taxon>Meloidogyne</taxon>
    </lineage>
</organism>
<gene>
    <name evidence="1" type="ORF">MENTE1834_LOCUS23022</name>
</gene>
<dbReference type="Proteomes" id="UP001497535">
    <property type="component" value="Unassembled WGS sequence"/>
</dbReference>
<protein>
    <submittedName>
        <fullName evidence="1">Uncharacterized protein</fullName>
    </submittedName>
</protein>
<name>A0ACB0ZD73_MELEN</name>
<dbReference type="EMBL" id="CAVMJV010000029">
    <property type="protein sequence ID" value="CAK5076165.1"/>
    <property type="molecule type" value="Genomic_DNA"/>
</dbReference>
<proteinExistence type="predicted"/>
<evidence type="ECO:0000313" key="2">
    <source>
        <dbReference type="Proteomes" id="UP001497535"/>
    </source>
</evidence>
<accession>A0ACB0ZD73</accession>
<evidence type="ECO:0000313" key="1">
    <source>
        <dbReference type="EMBL" id="CAK5076165.1"/>
    </source>
</evidence>
<comment type="caution">
    <text evidence="1">The sequence shown here is derived from an EMBL/GenBank/DDBJ whole genome shotgun (WGS) entry which is preliminary data.</text>
</comment>